<feature type="transmembrane region" description="Helical" evidence="8">
    <location>
        <begin position="208"/>
        <end position="232"/>
    </location>
</feature>
<evidence type="ECO:0000256" key="7">
    <source>
        <dbReference type="ARBA" id="ARBA00023136"/>
    </source>
</evidence>
<comment type="subcellular location">
    <subcellularLocation>
        <location evidence="1">Cell membrane</location>
        <topology evidence="1">Multi-pass membrane protein</topology>
    </subcellularLocation>
</comment>
<evidence type="ECO:0000313" key="10">
    <source>
        <dbReference type="Proteomes" id="UP001185631"/>
    </source>
</evidence>
<reference evidence="9 10" key="1">
    <citation type="submission" date="2023-08" db="EMBL/GenBank/DDBJ databases">
        <title>Genomic characterization of the C. tuberculostearicum species complex, a ubiquitous member of the human skin microbiome.</title>
        <authorList>
            <person name="Ahmed N."/>
            <person name="Deming C."/>
            <person name="Conlan S."/>
            <person name="Segre J."/>
        </authorList>
    </citation>
    <scope>NUCLEOTIDE SEQUENCE [LARGE SCALE GENOMIC DNA]</scope>
    <source>
        <strain evidence="9 10">CTNIH19</strain>
    </source>
</reference>
<keyword evidence="4 8" id="KW-0812">Transmembrane</keyword>
<feature type="transmembrane region" description="Helical" evidence="8">
    <location>
        <begin position="61"/>
        <end position="80"/>
    </location>
</feature>
<proteinExistence type="predicted"/>
<feature type="transmembrane region" description="Helical" evidence="8">
    <location>
        <begin position="411"/>
        <end position="435"/>
    </location>
</feature>
<dbReference type="PANTHER" id="PTHR32024">
    <property type="entry name" value="TRK SYSTEM POTASSIUM UPTAKE PROTEIN TRKG-RELATED"/>
    <property type="match status" value="1"/>
</dbReference>
<feature type="transmembrane region" description="Helical" evidence="8">
    <location>
        <begin position="92"/>
        <end position="116"/>
    </location>
</feature>
<protein>
    <submittedName>
        <fullName evidence="9">Potassium transporter TrkG</fullName>
    </submittedName>
</protein>
<sequence>MATSFFAPQAGLYFTLVKHLLSVRQWGPARLTAAGFLLLILLGTVLLMLPFAEAGTARASFLSALFTATSAVSLTGLIVVDTGSFWSPAGQVIILALIQLGGLGIMSLASLSGLLFTGRISFKARKTGAYEGRPIAPGGIRKTLIFTFAFTAVAETIIAVIVAARLMIGYGHSFPRAVWEGIFHAVSAFNNAGFSTNSDNLVPFVSDAWILLPLAGALIGGGLGFPVWAELVRLARRDRHVVHRISITARMTLAATAVLLVSGAVFFACMEWTGLLSSMSLGEKLLNSFFASASPRTAGFNAIDYGQAHPITLMGTDILMFIGGGSAGTAGGIKVTTACVLLAAMAAEFMGRETTTIGHRSLPRSVTRQALALSFAGVMVVTLGVAALRFFDPEFSGDQVSFEVLSAFATVGLSTGITASLSAPSQIVLCLIMYLGRVGPTTLVAALAAKSVSRRFSYPEERPFLG</sequence>
<keyword evidence="3" id="KW-1003">Cell membrane</keyword>
<dbReference type="RefSeq" id="WP_269946216.1">
    <property type="nucleotide sequence ID" value="NZ_JAKMUU010000002.1"/>
</dbReference>
<evidence type="ECO:0000256" key="3">
    <source>
        <dbReference type="ARBA" id="ARBA00022475"/>
    </source>
</evidence>
<gene>
    <name evidence="9" type="ORF">RAE13_08325</name>
</gene>
<evidence type="ECO:0000256" key="2">
    <source>
        <dbReference type="ARBA" id="ARBA00022448"/>
    </source>
</evidence>
<evidence type="ECO:0000256" key="8">
    <source>
        <dbReference type="SAM" id="Phobius"/>
    </source>
</evidence>
<feature type="transmembrane region" description="Helical" evidence="8">
    <location>
        <begin position="253"/>
        <end position="275"/>
    </location>
</feature>
<dbReference type="InterPro" id="IPR003445">
    <property type="entry name" value="Cat_transpt"/>
</dbReference>
<dbReference type="EMBL" id="JAVBID010000009">
    <property type="protein sequence ID" value="MDV2424411.1"/>
    <property type="molecule type" value="Genomic_DNA"/>
</dbReference>
<dbReference type="PANTHER" id="PTHR32024:SF1">
    <property type="entry name" value="KTR SYSTEM POTASSIUM UPTAKE PROTEIN B"/>
    <property type="match status" value="1"/>
</dbReference>
<name>A0ABU3WA72_9CORY</name>
<dbReference type="Proteomes" id="UP001185631">
    <property type="component" value="Unassembled WGS sequence"/>
</dbReference>
<evidence type="ECO:0000256" key="4">
    <source>
        <dbReference type="ARBA" id="ARBA00022692"/>
    </source>
</evidence>
<keyword evidence="7 8" id="KW-0472">Membrane</keyword>
<keyword evidence="6" id="KW-0406">Ion transport</keyword>
<evidence type="ECO:0000256" key="6">
    <source>
        <dbReference type="ARBA" id="ARBA00023065"/>
    </source>
</evidence>
<evidence type="ECO:0000313" key="9">
    <source>
        <dbReference type="EMBL" id="MDV2424411.1"/>
    </source>
</evidence>
<dbReference type="Pfam" id="PF02386">
    <property type="entry name" value="TrkH"/>
    <property type="match status" value="1"/>
</dbReference>
<feature type="transmembrane region" description="Helical" evidence="8">
    <location>
        <begin position="370"/>
        <end position="391"/>
    </location>
</feature>
<feature type="transmembrane region" description="Helical" evidence="8">
    <location>
        <begin position="31"/>
        <end position="49"/>
    </location>
</feature>
<evidence type="ECO:0000256" key="1">
    <source>
        <dbReference type="ARBA" id="ARBA00004651"/>
    </source>
</evidence>
<feature type="transmembrane region" description="Helical" evidence="8">
    <location>
        <begin position="143"/>
        <end position="168"/>
    </location>
</feature>
<keyword evidence="2" id="KW-0813">Transport</keyword>
<comment type="caution">
    <text evidence="9">The sequence shown here is derived from an EMBL/GenBank/DDBJ whole genome shotgun (WGS) entry which is preliminary data.</text>
</comment>
<keyword evidence="5 8" id="KW-1133">Transmembrane helix</keyword>
<keyword evidence="10" id="KW-1185">Reference proteome</keyword>
<feature type="transmembrane region" description="Helical" evidence="8">
    <location>
        <begin position="318"/>
        <end position="349"/>
    </location>
</feature>
<evidence type="ECO:0000256" key="5">
    <source>
        <dbReference type="ARBA" id="ARBA00022989"/>
    </source>
</evidence>
<accession>A0ABU3WA72</accession>
<organism evidence="9 10">
    <name type="scientific">Corynebacterium curieae</name>
    <dbReference type="NCBI Taxonomy" id="2913500"/>
    <lineage>
        <taxon>Bacteria</taxon>
        <taxon>Bacillati</taxon>
        <taxon>Actinomycetota</taxon>
        <taxon>Actinomycetes</taxon>
        <taxon>Mycobacteriales</taxon>
        <taxon>Corynebacteriaceae</taxon>
        <taxon>Corynebacterium</taxon>
    </lineage>
</organism>